<keyword evidence="1" id="KW-0472">Membrane</keyword>
<comment type="caution">
    <text evidence="2">The sequence shown here is derived from an EMBL/GenBank/DDBJ whole genome shotgun (WGS) entry which is preliminary data.</text>
</comment>
<proteinExistence type="predicted"/>
<dbReference type="Proteomes" id="UP000712600">
    <property type="component" value="Unassembled WGS sequence"/>
</dbReference>
<evidence type="ECO:0000256" key="1">
    <source>
        <dbReference type="SAM" id="Phobius"/>
    </source>
</evidence>
<evidence type="ECO:0000313" key="2">
    <source>
        <dbReference type="EMBL" id="KAF3505756.1"/>
    </source>
</evidence>
<keyword evidence="1" id="KW-0812">Transmembrane</keyword>
<protein>
    <submittedName>
        <fullName evidence="2">Uncharacterized protein</fullName>
    </submittedName>
</protein>
<reference evidence="2" key="1">
    <citation type="submission" date="2019-12" db="EMBL/GenBank/DDBJ databases">
        <title>Genome sequencing and annotation of Brassica cretica.</title>
        <authorList>
            <person name="Studholme D.J."/>
            <person name="Sarris P."/>
        </authorList>
    </citation>
    <scope>NUCLEOTIDE SEQUENCE</scope>
    <source>
        <strain evidence="2">PFS-109/04</strain>
        <tissue evidence="2">Leaf</tissue>
    </source>
</reference>
<sequence>MEDLDNEYKNYWETTMFFQNQELEFDRHFQNLLAVERSVFGFRRLEFAGRSRNGLVRLVAAVFGVRVGVGVGGCVSIVWLLFVLPTLTLPQIVVRFEAKGS</sequence>
<evidence type="ECO:0000313" key="3">
    <source>
        <dbReference type="Proteomes" id="UP000712600"/>
    </source>
</evidence>
<dbReference type="EMBL" id="QGKX02001521">
    <property type="protein sequence ID" value="KAF3505756.1"/>
    <property type="molecule type" value="Genomic_DNA"/>
</dbReference>
<gene>
    <name evidence="2" type="ORF">F2Q69_00009865</name>
</gene>
<name>A0A8S9NPV3_BRACR</name>
<organism evidence="2 3">
    <name type="scientific">Brassica cretica</name>
    <name type="common">Mustard</name>
    <dbReference type="NCBI Taxonomy" id="69181"/>
    <lineage>
        <taxon>Eukaryota</taxon>
        <taxon>Viridiplantae</taxon>
        <taxon>Streptophyta</taxon>
        <taxon>Embryophyta</taxon>
        <taxon>Tracheophyta</taxon>
        <taxon>Spermatophyta</taxon>
        <taxon>Magnoliopsida</taxon>
        <taxon>eudicotyledons</taxon>
        <taxon>Gunneridae</taxon>
        <taxon>Pentapetalae</taxon>
        <taxon>rosids</taxon>
        <taxon>malvids</taxon>
        <taxon>Brassicales</taxon>
        <taxon>Brassicaceae</taxon>
        <taxon>Brassiceae</taxon>
        <taxon>Brassica</taxon>
    </lineage>
</organism>
<accession>A0A8S9NPV3</accession>
<dbReference type="AlphaFoldDB" id="A0A8S9NPV3"/>
<keyword evidence="1" id="KW-1133">Transmembrane helix</keyword>
<feature type="transmembrane region" description="Helical" evidence="1">
    <location>
        <begin position="58"/>
        <end position="82"/>
    </location>
</feature>